<dbReference type="EMBL" id="SRLO01000301">
    <property type="protein sequence ID" value="TNN62085.1"/>
    <property type="molecule type" value="Genomic_DNA"/>
</dbReference>
<protein>
    <submittedName>
        <fullName evidence="3">Uncharacterized protein</fullName>
    </submittedName>
</protein>
<comment type="caution">
    <text evidence="3">The sequence shown here is derived from an EMBL/GenBank/DDBJ whole genome shotgun (WGS) entry which is preliminary data.</text>
</comment>
<feature type="chain" id="PRO_5021198879" evidence="2">
    <location>
        <begin position="25"/>
        <end position="295"/>
    </location>
</feature>
<keyword evidence="2" id="KW-0732">Signal</keyword>
<keyword evidence="1" id="KW-0472">Membrane</keyword>
<reference evidence="3 4" key="1">
    <citation type="submission" date="2019-03" db="EMBL/GenBank/DDBJ databases">
        <title>First draft genome of Liparis tanakae, snailfish: a comprehensive survey of snailfish specific genes.</title>
        <authorList>
            <person name="Kim W."/>
            <person name="Song I."/>
            <person name="Jeong J.-H."/>
            <person name="Kim D."/>
            <person name="Kim S."/>
            <person name="Ryu S."/>
            <person name="Song J.Y."/>
            <person name="Lee S.K."/>
        </authorList>
    </citation>
    <scope>NUCLEOTIDE SEQUENCE [LARGE SCALE GENOMIC DNA]</scope>
    <source>
        <tissue evidence="3">Muscle</tissue>
    </source>
</reference>
<evidence type="ECO:0000256" key="1">
    <source>
        <dbReference type="SAM" id="Phobius"/>
    </source>
</evidence>
<accession>A0A4Z2H9Z7</accession>
<feature type="signal peptide" evidence="2">
    <location>
        <begin position="1"/>
        <end position="24"/>
    </location>
</feature>
<evidence type="ECO:0000256" key="2">
    <source>
        <dbReference type="SAM" id="SignalP"/>
    </source>
</evidence>
<gene>
    <name evidence="3" type="ORF">EYF80_027677</name>
</gene>
<keyword evidence="1" id="KW-1133">Transmembrane helix</keyword>
<dbReference type="AlphaFoldDB" id="A0A4Z2H9Z7"/>
<name>A0A4Z2H9Z7_9TELE</name>
<dbReference type="Proteomes" id="UP000314294">
    <property type="component" value="Unassembled WGS sequence"/>
</dbReference>
<evidence type="ECO:0000313" key="4">
    <source>
        <dbReference type="Proteomes" id="UP000314294"/>
    </source>
</evidence>
<keyword evidence="4" id="KW-1185">Reference proteome</keyword>
<proteinExistence type="predicted"/>
<keyword evidence="1" id="KW-0812">Transmembrane</keyword>
<organism evidence="3 4">
    <name type="scientific">Liparis tanakae</name>
    <name type="common">Tanaka's snailfish</name>
    <dbReference type="NCBI Taxonomy" id="230148"/>
    <lineage>
        <taxon>Eukaryota</taxon>
        <taxon>Metazoa</taxon>
        <taxon>Chordata</taxon>
        <taxon>Craniata</taxon>
        <taxon>Vertebrata</taxon>
        <taxon>Euteleostomi</taxon>
        <taxon>Actinopterygii</taxon>
        <taxon>Neopterygii</taxon>
        <taxon>Teleostei</taxon>
        <taxon>Neoteleostei</taxon>
        <taxon>Acanthomorphata</taxon>
        <taxon>Eupercaria</taxon>
        <taxon>Perciformes</taxon>
        <taxon>Cottioidei</taxon>
        <taxon>Cottales</taxon>
        <taxon>Liparidae</taxon>
        <taxon>Liparis</taxon>
    </lineage>
</organism>
<evidence type="ECO:0000313" key="3">
    <source>
        <dbReference type="EMBL" id="TNN62085.1"/>
    </source>
</evidence>
<sequence>MGRVMMKCSVSLFLSSIWVFLSFAVSTLTSETHTSRWVSLCCLPDGAHHQLYESTLLPKEEDQHADEIPVGAAPPSALRQRLFGQWELSGSNGHRSVGGVDQVVHVLTVLIGQGVFTAPAVENKEERSSSSLSLARLPAILFLSASYCRCVLSWWMLRFSATFTSAVISFIAGRRQRRPLGRLVQLRRARNIAGPPRDRSGAGVLTCQRGGVSEGSHLGVRQPGEEGDHRVHHVLVVDDAVLALADQDADELAEVVAELLPQGPRHGEGVVAAVLWAGTRERFRREDYRQNISLE</sequence>
<feature type="transmembrane region" description="Helical" evidence="1">
    <location>
        <begin position="152"/>
        <end position="172"/>
    </location>
</feature>